<reference evidence="2" key="1">
    <citation type="submission" date="2020-10" db="EMBL/GenBank/DDBJ databases">
        <title>Chromosome-scale genome assembly of the Allis shad, Alosa alosa.</title>
        <authorList>
            <person name="Margot Z."/>
            <person name="Christophe K."/>
            <person name="Cabau C."/>
            <person name="Louis A."/>
            <person name="Berthelot C."/>
            <person name="Parey E."/>
            <person name="Roest Crollius H."/>
            <person name="Montfort J."/>
            <person name="Robinson-Rechavi M."/>
            <person name="Bucao C."/>
            <person name="Bouchez O."/>
            <person name="Gislard M."/>
            <person name="Lluch J."/>
            <person name="Milhes M."/>
            <person name="Lampietro C."/>
            <person name="Lopez Roques C."/>
            <person name="Donnadieu C."/>
            <person name="Braasch I."/>
            <person name="Desvignes T."/>
            <person name="Postlethwait J."/>
            <person name="Bobe J."/>
            <person name="Guiguen Y."/>
        </authorList>
    </citation>
    <scope>NUCLEOTIDE SEQUENCE</scope>
    <source>
        <strain evidence="2">M-15738</strain>
        <tissue evidence="2">Blood</tissue>
    </source>
</reference>
<comment type="caution">
    <text evidence="2">The sequence shown here is derived from an EMBL/GenBank/DDBJ whole genome shotgun (WGS) entry which is preliminary data.</text>
</comment>
<dbReference type="EMBL" id="JADWDJ010000009">
    <property type="protein sequence ID" value="KAG5275989.1"/>
    <property type="molecule type" value="Genomic_DNA"/>
</dbReference>
<evidence type="ECO:0000313" key="3">
    <source>
        <dbReference type="Proteomes" id="UP000823561"/>
    </source>
</evidence>
<feature type="region of interest" description="Disordered" evidence="1">
    <location>
        <begin position="99"/>
        <end position="144"/>
    </location>
</feature>
<dbReference type="PANTHER" id="PTHR35667:SF1">
    <property type="entry name" value="LEUKEMIA NUP98 FUSION PARTNER 1"/>
    <property type="match status" value="1"/>
</dbReference>
<protein>
    <recommendedName>
        <fullName evidence="4">Leukemia NUP98 fusion partner 1</fullName>
    </recommendedName>
</protein>
<dbReference type="PANTHER" id="PTHR35667">
    <property type="entry name" value="LEUKEMIA NUP98 FUSION PARTNER 1"/>
    <property type="match status" value="1"/>
</dbReference>
<evidence type="ECO:0008006" key="4">
    <source>
        <dbReference type="Google" id="ProtNLM"/>
    </source>
</evidence>
<dbReference type="Pfam" id="PF15419">
    <property type="entry name" value="LNP1"/>
    <property type="match status" value="1"/>
</dbReference>
<feature type="compositionally biased region" description="Basic residues" evidence="1">
    <location>
        <begin position="58"/>
        <end position="74"/>
    </location>
</feature>
<feature type="region of interest" description="Disordered" evidence="1">
    <location>
        <begin position="49"/>
        <end position="81"/>
    </location>
</feature>
<organism evidence="2 3">
    <name type="scientific">Alosa alosa</name>
    <name type="common">allis shad</name>
    <dbReference type="NCBI Taxonomy" id="278164"/>
    <lineage>
        <taxon>Eukaryota</taxon>
        <taxon>Metazoa</taxon>
        <taxon>Chordata</taxon>
        <taxon>Craniata</taxon>
        <taxon>Vertebrata</taxon>
        <taxon>Euteleostomi</taxon>
        <taxon>Actinopterygii</taxon>
        <taxon>Neopterygii</taxon>
        <taxon>Teleostei</taxon>
        <taxon>Clupei</taxon>
        <taxon>Clupeiformes</taxon>
        <taxon>Clupeoidei</taxon>
        <taxon>Clupeidae</taxon>
        <taxon>Alosa</taxon>
    </lineage>
</organism>
<feature type="compositionally biased region" description="Basic and acidic residues" evidence="1">
    <location>
        <begin position="193"/>
        <end position="203"/>
    </location>
</feature>
<feature type="compositionally biased region" description="Basic residues" evidence="1">
    <location>
        <begin position="240"/>
        <end position="251"/>
    </location>
</feature>
<accession>A0AAV6GLK3</accession>
<feature type="compositionally biased region" description="Basic and acidic residues" evidence="1">
    <location>
        <begin position="213"/>
        <end position="226"/>
    </location>
</feature>
<proteinExistence type="predicted"/>
<gene>
    <name evidence="2" type="ORF">AALO_G00126710</name>
</gene>
<evidence type="ECO:0000256" key="1">
    <source>
        <dbReference type="SAM" id="MobiDB-lite"/>
    </source>
</evidence>
<dbReference type="Proteomes" id="UP000823561">
    <property type="component" value="Chromosome 9"/>
</dbReference>
<keyword evidence="3" id="KW-1185">Reference proteome</keyword>
<name>A0AAV6GLK3_9TELE</name>
<dbReference type="InterPro" id="IPR029280">
    <property type="entry name" value="LNP1"/>
</dbReference>
<evidence type="ECO:0000313" key="2">
    <source>
        <dbReference type="EMBL" id="KAG5275989.1"/>
    </source>
</evidence>
<feature type="region of interest" description="Disordered" evidence="1">
    <location>
        <begin position="191"/>
        <end position="251"/>
    </location>
</feature>
<dbReference type="AlphaFoldDB" id="A0AAV6GLK3"/>
<sequence>MCSEPRQELHVSPAAKLSLRLLPAIILDNDEDDDGNFTNWMSSYWGHGGDGGGGGHSKERKHSFRGNASRHKADRRASLPCPSQLDAMHLNRIHAAAMAPAPAHMKGREDKEFRSHPRARRVSSDENSRKSNIPEQHPITPIPELAESFERRLRFRNQKVMSLGDADNVCLLCHEEKRNGQVQELHCSHRFHKEPGRKPEQVRPRSGSSAATCERRKCGDENRKSGEAAISTEQEDYHHVPRRQLSLRRQR</sequence>
<feature type="compositionally biased region" description="Basic and acidic residues" evidence="1">
    <location>
        <begin position="106"/>
        <end position="115"/>
    </location>
</feature>